<dbReference type="Pfam" id="PF00083">
    <property type="entry name" value="Sugar_tr"/>
    <property type="match status" value="1"/>
</dbReference>
<evidence type="ECO:0000256" key="3">
    <source>
        <dbReference type="ARBA" id="ARBA00022448"/>
    </source>
</evidence>
<dbReference type="FunFam" id="1.20.1250.20:FF:000122">
    <property type="entry name" value="D-xylose transporter XylE"/>
    <property type="match status" value="1"/>
</dbReference>
<evidence type="ECO:0000256" key="8">
    <source>
        <dbReference type="ARBA" id="ARBA00023136"/>
    </source>
</evidence>
<feature type="transmembrane region" description="Helical" evidence="13">
    <location>
        <begin position="179"/>
        <end position="198"/>
    </location>
</feature>
<dbReference type="InterPro" id="IPR005828">
    <property type="entry name" value="MFS_sugar_transport-like"/>
</dbReference>
<evidence type="ECO:0000256" key="13">
    <source>
        <dbReference type="SAM" id="Phobius"/>
    </source>
</evidence>
<dbReference type="InterPro" id="IPR005829">
    <property type="entry name" value="Sugar_transporter_CS"/>
</dbReference>
<proteinExistence type="inferred from homology"/>
<comment type="similarity">
    <text evidence="2 12">Belongs to the major facilitator superfamily. Sugar transporter (TC 2.A.1.1) family.</text>
</comment>
<feature type="transmembrane region" description="Helical" evidence="13">
    <location>
        <begin position="353"/>
        <end position="378"/>
    </location>
</feature>
<dbReference type="EMBL" id="SLYB01000015">
    <property type="protein sequence ID" value="TCP94744.1"/>
    <property type="molecule type" value="Genomic_DNA"/>
</dbReference>
<accession>A0A4R2T1R4</accession>
<evidence type="ECO:0000256" key="4">
    <source>
        <dbReference type="ARBA" id="ARBA00022475"/>
    </source>
</evidence>
<keyword evidence="16" id="KW-1185">Reference proteome</keyword>
<dbReference type="InterPro" id="IPR003663">
    <property type="entry name" value="Sugar/inositol_transpt"/>
</dbReference>
<comment type="catalytic activity">
    <reaction evidence="9">
        <text>D-xylose(in) + H(+)(in) = D-xylose(out) + H(+)(out)</text>
        <dbReference type="Rhea" id="RHEA:28959"/>
        <dbReference type="ChEBI" id="CHEBI:15378"/>
        <dbReference type="ChEBI" id="CHEBI:53455"/>
    </reaction>
    <physiologicalReaction direction="right-to-left" evidence="9">
        <dbReference type="Rhea" id="RHEA:28961"/>
    </physiologicalReaction>
</comment>
<dbReference type="NCBIfam" id="TIGR00879">
    <property type="entry name" value="SP"/>
    <property type="match status" value="1"/>
</dbReference>
<feature type="transmembrane region" description="Helical" evidence="13">
    <location>
        <begin position="84"/>
        <end position="102"/>
    </location>
</feature>
<protein>
    <recommendedName>
        <fullName evidence="10">D-xylose-proton symporter</fullName>
    </recommendedName>
    <alternativeName>
        <fullName evidence="11">D-xylose transporter</fullName>
    </alternativeName>
</protein>
<comment type="caution">
    <text evidence="15">The sequence shown here is derived from an EMBL/GenBank/DDBJ whole genome shotgun (WGS) entry which is preliminary data.</text>
</comment>
<comment type="subcellular location">
    <subcellularLocation>
        <location evidence="1">Cell membrane</location>
        <topology evidence="1">Multi-pass membrane protein</topology>
    </subcellularLocation>
</comment>
<feature type="domain" description="Major facilitator superfamily (MFS) profile" evidence="14">
    <location>
        <begin position="17"/>
        <end position="419"/>
    </location>
</feature>
<keyword evidence="8 13" id="KW-0472">Membrane</keyword>
<name>A0A4R2T1R4_9PAST</name>
<evidence type="ECO:0000256" key="11">
    <source>
        <dbReference type="ARBA" id="ARBA00076792"/>
    </source>
</evidence>
<evidence type="ECO:0000313" key="15">
    <source>
        <dbReference type="EMBL" id="TCP94744.1"/>
    </source>
</evidence>
<keyword evidence="6 13" id="KW-0812">Transmembrane</keyword>
<feature type="transmembrane region" description="Helical" evidence="13">
    <location>
        <begin position="108"/>
        <end position="129"/>
    </location>
</feature>
<evidence type="ECO:0000256" key="7">
    <source>
        <dbReference type="ARBA" id="ARBA00022989"/>
    </source>
</evidence>
<keyword evidence="3 12" id="KW-0813">Transport</keyword>
<dbReference type="PANTHER" id="PTHR48020">
    <property type="entry name" value="PROTON MYO-INOSITOL COTRANSPORTER"/>
    <property type="match status" value="1"/>
</dbReference>
<evidence type="ECO:0000256" key="6">
    <source>
        <dbReference type="ARBA" id="ARBA00022692"/>
    </source>
</evidence>
<dbReference type="GO" id="GO:0005886">
    <property type="term" value="C:plasma membrane"/>
    <property type="evidence" value="ECO:0007669"/>
    <property type="project" value="UniProtKB-SubCell"/>
</dbReference>
<evidence type="ECO:0000256" key="2">
    <source>
        <dbReference type="ARBA" id="ARBA00010992"/>
    </source>
</evidence>
<gene>
    <name evidence="15" type="ORF">EDC44_11547</name>
</gene>
<dbReference type="InterPro" id="IPR050814">
    <property type="entry name" value="Myo-inositol_Transporter"/>
</dbReference>
<dbReference type="SUPFAM" id="SSF103473">
    <property type="entry name" value="MFS general substrate transporter"/>
    <property type="match status" value="1"/>
</dbReference>
<keyword evidence="5" id="KW-0762">Sugar transport</keyword>
<evidence type="ECO:0000259" key="14">
    <source>
        <dbReference type="PROSITE" id="PS50850"/>
    </source>
</evidence>
<evidence type="ECO:0000256" key="9">
    <source>
        <dbReference type="ARBA" id="ARBA00050593"/>
    </source>
</evidence>
<evidence type="ECO:0000256" key="1">
    <source>
        <dbReference type="ARBA" id="ARBA00004651"/>
    </source>
</evidence>
<evidence type="ECO:0000256" key="10">
    <source>
        <dbReference type="ARBA" id="ARBA00070440"/>
    </source>
</evidence>
<feature type="transmembrane region" description="Helical" evidence="13">
    <location>
        <begin position="259"/>
        <end position="282"/>
    </location>
</feature>
<keyword evidence="4" id="KW-1003">Cell membrane</keyword>
<feature type="transmembrane region" description="Helical" evidence="13">
    <location>
        <begin position="141"/>
        <end position="159"/>
    </location>
</feature>
<feature type="transmembrane region" description="Helical" evidence="13">
    <location>
        <begin position="12"/>
        <end position="33"/>
    </location>
</feature>
<dbReference type="RefSeq" id="WP_279388374.1">
    <property type="nucleotide sequence ID" value="NZ_SLYB01000015.1"/>
</dbReference>
<feature type="transmembrane region" description="Helical" evidence="13">
    <location>
        <begin position="331"/>
        <end position="347"/>
    </location>
</feature>
<dbReference type="AlphaFoldDB" id="A0A4R2T1R4"/>
<feature type="transmembrane region" description="Helical" evidence="13">
    <location>
        <begin position="53"/>
        <end position="72"/>
    </location>
</feature>
<feature type="transmembrane region" description="Helical" evidence="13">
    <location>
        <begin position="302"/>
        <end position="319"/>
    </location>
</feature>
<dbReference type="Proteomes" id="UP000295763">
    <property type="component" value="Unassembled WGS sequence"/>
</dbReference>
<organism evidence="15 16">
    <name type="scientific">Cricetibacter osteomyelitidis</name>
    <dbReference type="NCBI Taxonomy" id="1521931"/>
    <lineage>
        <taxon>Bacteria</taxon>
        <taxon>Pseudomonadati</taxon>
        <taxon>Pseudomonadota</taxon>
        <taxon>Gammaproteobacteria</taxon>
        <taxon>Pasteurellales</taxon>
        <taxon>Pasteurellaceae</taxon>
        <taxon>Cricetibacter</taxon>
    </lineage>
</organism>
<sequence length="419" mass="46034">MQANVEKRHNMKYIVMISIVASLGGLLFGYDTSVISGAIGPLKEYFNLNPAETGWAVSNVVIGCIIGAYVSGEIARKLGRKKTLIIAALLFTISAIGSALATNFVWFVIYRMIGGLAVGIASAISPMYISEVAPKNYRGTATAMNSFAIVFGQILIFYINYQLAQGMAREWLVNLGWRYMLGSEAIPCIMFLLAVAFIPESPRWNAMRGRDDLAFVTLSKISNPTHAQNLLTEIKSSIAREDGQRQKQKLDFKRDGTMFILMVGIGIAVISQLSGINVMMYYAPLVLERVVGSAEEALFQTIWIGVGQLVGVTIGFTLFDKVGRLPLMKNGVLGSILGLLITSYAMYTQNPGYLALIGMFIFMVSFGMSWGVVMWVLLGEIFPNHMRAQGMGVAVAFRVDRQLRGFPRLPDDQRKSILG</sequence>
<evidence type="ECO:0000256" key="12">
    <source>
        <dbReference type="RuleBase" id="RU003346"/>
    </source>
</evidence>
<dbReference type="Gene3D" id="1.20.1250.20">
    <property type="entry name" value="MFS general substrate transporter like domains"/>
    <property type="match status" value="2"/>
</dbReference>
<dbReference type="InterPro" id="IPR036259">
    <property type="entry name" value="MFS_trans_sf"/>
</dbReference>
<evidence type="ECO:0000313" key="16">
    <source>
        <dbReference type="Proteomes" id="UP000295763"/>
    </source>
</evidence>
<dbReference type="PRINTS" id="PR00171">
    <property type="entry name" value="SUGRTRNSPORT"/>
</dbReference>
<dbReference type="GO" id="GO:0022857">
    <property type="term" value="F:transmembrane transporter activity"/>
    <property type="evidence" value="ECO:0007669"/>
    <property type="project" value="InterPro"/>
</dbReference>
<dbReference type="PROSITE" id="PS50850">
    <property type="entry name" value="MFS"/>
    <property type="match status" value="1"/>
</dbReference>
<dbReference type="PROSITE" id="PS00217">
    <property type="entry name" value="SUGAR_TRANSPORT_2"/>
    <property type="match status" value="1"/>
</dbReference>
<evidence type="ECO:0000256" key="5">
    <source>
        <dbReference type="ARBA" id="ARBA00022597"/>
    </source>
</evidence>
<dbReference type="InterPro" id="IPR020846">
    <property type="entry name" value="MFS_dom"/>
</dbReference>
<dbReference type="PANTHER" id="PTHR48020:SF12">
    <property type="entry name" value="PROTON MYO-INOSITOL COTRANSPORTER"/>
    <property type="match status" value="1"/>
</dbReference>
<keyword evidence="7 13" id="KW-1133">Transmembrane helix</keyword>
<reference evidence="15 16" key="1">
    <citation type="submission" date="2019-03" db="EMBL/GenBank/DDBJ databases">
        <title>Genomic Encyclopedia of Type Strains, Phase IV (KMG-IV): sequencing the most valuable type-strain genomes for metagenomic binning, comparative biology and taxonomic classification.</title>
        <authorList>
            <person name="Goeker M."/>
        </authorList>
    </citation>
    <scope>NUCLEOTIDE SEQUENCE [LARGE SCALE GENOMIC DNA]</scope>
    <source>
        <strain evidence="15 16">DSM 28404</strain>
    </source>
</reference>